<keyword evidence="2" id="KW-1185">Reference proteome</keyword>
<protein>
    <recommendedName>
        <fullName evidence="3">Secreted protein</fullName>
    </recommendedName>
</protein>
<organism evidence="1 2">
    <name type="scientific">Plakobranchus ocellatus</name>
    <dbReference type="NCBI Taxonomy" id="259542"/>
    <lineage>
        <taxon>Eukaryota</taxon>
        <taxon>Metazoa</taxon>
        <taxon>Spiralia</taxon>
        <taxon>Lophotrochozoa</taxon>
        <taxon>Mollusca</taxon>
        <taxon>Gastropoda</taxon>
        <taxon>Heterobranchia</taxon>
        <taxon>Euthyneura</taxon>
        <taxon>Panpulmonata</taxon>
        <taxon>Sacoglossa</taxon>
        <taxon>Placobranchoidea</taxon>
        <taxon>Plakobranchidae</taxon>
        <taxon>Plakobranchus</taxon>
    </lineage>
</organism>
<comment type="caution">
    <text evidence="1">The sequence shown here is derived from an EMBL/GenBank/DDBJ whole genome shotgun (WGS) entry which is preliminary data.</text>
</comment>
<reference evidence="1 2" key="1">
    <citation type="journal article" date="2021" name="Elife">
        <title>Chloroplast acquisition without the gene transfer in kleptoplastic sea slugs, Plakobranchus ocellatus.</title>
        <authorList>
            <person name="Maeda T."/>
            <person name="Takahashi S."/>
            <person name="Yoshida T."/>
            <person name="Shimamura S."/>
            <person name="Takaki Y."/>
            <person name="Nagai Y."/>
            <person name="Toyoda A."/>
            <person name="Suzuki Y."/>
            <person name="Arimoto A."/>
            <person name="Ishii H."/>
            <person name="Satoh N."/>
            <person name="Nishiyama T."/>
            <person name="Hasebe M."/>
            <person name="Maruyama T."/>
            <person name="Minagawa J."/>
            <person name="Obokata J."/>
            <person name="Shigenobu S."/>
        </authorList>
    </citation>
    <scope>NUCLEOTIDE SEQUENCE [LARGE SCALE GENOMIC DNA]</scope>
</reference>
<gene>
    <name evidence="1" type="ORF">PoB_006122800</name>
</gene>
<evidence type="ECO:0000313" key="2">
    <source>
        <dbReference type="Proteomes" id="UP000735302"/>
    </source>
</evidence>
<dbReference type="EMBL" id="BLXT01006926">
    <property type="protein sequence ID" value="GFO34723.1"/>
    <property type="molecule type" value="Genomic_DNA"/>
</dbReference>
<dbReference type="AlphaFoldDB" id="A0AAV4CS38"/>
<evidence type="ECO:0000313" key="1">
    <source>
        <dbReference type="EMBL" id="GFO34723.1"/>
    </source>
</evidence>
<proteinExistence type="predicted"/>
<evidence type="ECO:0008006" key="3">
    <source>
        <dbReference type="Google" id="ProtNLM"/>
    </source>
</evidence>
<name>A0AAV4CS38_9GAST</name>
<dbReference type="Proteomes" id="UP000735302">
    <property type="component" value="Unassembled WGS sequence"/>
</dbReference>
<sequence>MPSKSGTLPVLPFRIAISSSFSVNSTSNVQLLAMGLRSSAFFSLRILGSATGSRGTVLTLEKCLVKASASFRSVLIALQFATRGSTRTVTSTAVASDELP</sequence>
<accession>A0AAV4CS38</accession>